<proteinExistence type="predicted"/>
<organism evidence="1 2">
    <name type="scientific">Lichtheimia corymbifera JMRC:FSU:9682</name>
    <dbReference type="NCBI Taxonomy" id="1263082"/>
    <lineage>
        <taxon>Eukaryota</taxon>
        <taxon>Fungi</taxon>
        <taxon>Fungi incertae sedis</taxon>
        <taxon>Mucoromycota</taxon>
        <taxon>Mucoromycotina</taxon>
        <taxon>Mucoromycetes</taxon>
        <taxon>Mucorales</taxon>
        <taxon>Lichtheimiaceae</taxon>
        <taxon>Lichtheimia</taxon>
    </lineage>
</organism>
<name>A0A068SHC7_9FUNG</name>
<dbReference type="AlphaFoldDB" id="A0A068SHC7"/>
<protein>
    <submittedName>
        <fullName evidence="1">Uncharacterized protein</fullName>
    </submittedName>
</protein>
<dbReference type="Proteomes" id="UP000027586">
    <property type="component" value="Unassembled WGS sequence"/>
</dbReference>
<evidence type="ECO:0000313" key="1">
    <source>
        <dbReference type="EMBL" id="CDH60646.1"/>
    </source>
</evidence>
<evidence type="ECO:0000313" key="2">
    <source>
        <dbReference type="Proteomes" id="UP000027586"/>
    </source>
</evidence>
<keyword evidence="2" id="KW-1185">Reference proteome</keyword>
<gene>
    <name evidence="1" type="ORF">LCOR_11427.1</name>
</gene>
<dbReference type="VEuPathDB" id="FungiDB:LCOR_11427.1"/>
<comment type="caution">
    <text evidence="1">The sequence shown here is derived from an EMBL/GenBank/DDBJ whole genome shotgun (WGS) entry which is preliminary data.</text>
</comment>
<dbReference type="EMBL" id="CBTN010000100">
    <property type="protein sequence ID" value="CDH60646.1"/>
    <property type="molecule type" value="Genomic_DNA"/>
</dbReference>
<sequence length="99" mass="11418">MVIRLVLLKVLHDNTSSNHIHCTESCQHTACMDASFIGHSSRHEWLMDPSSMCAVPFGERTMLKMAWTWDMYFSSDQDRQHTFIGSGYYGDWLQAKSKS</sequence>
<reference evidence="1" key="1">
    <citation type="submission" date="2013-08" db="EMBL/GenBank/DDBJ databases">
        <title>Gene expansion shapes genome architecture in the human pathogen Lichtheimia corymbifera: an evolutionary genomics analysis in the ancient terrestrial Mucorales (Mucoromycotina).</title>
        <authorList>
            <person name="Schwartze V.U."/>
            <person name="Winter S."/>
            <person name="Shelest E."/>
            <person name="Marcet-Houben M."/>
            <person name="Horn F."/>
            <person name="Wehner S."/>
            <person name="Hoffmann K."/>
            <person name="Riege K."/>
            <person name="Sammeth M."/>
            <person name="Nowrousian M."/>
            <person name="Valiante V."/>
            <person name="Linde J."/>
            <person name="Jacobsen I.D."/>
            <person name="Marz M."/>
            <person name="Brakhage A.A."/>
            <person name="Gabaldon T."/>
            <person name="Bocker S."/>
            <person name="Voigt K."/>
        </authorList>
    </citation>
    <scope>NUCLEOTIDE SEQUENCE [LARGE SCALE GENOMIC DNA]</scope>
    <source>
        <strain evidence="1">FSU 9682</strain>
    </source>
</reference>
<accession>A0A068SHC7</accession>